<keyword evidence="1" id="KW-0934">Plastid</keyword>
<dbReference type="GeneID" id="30860861"/>
<dbReference type="AlphaFoldDB" id="A0A1L6BUL6"/>
<accession>A0A1L6BUL6</accession>
<sequence>MKRIQNSYSLDYCGGNSWSLDCCGCNGFTNLSIYCPKDSYRKDGIKKDRINGKKFPELEKESLFPQTDETRRKFLSARKEHEPALTCPHQKKCHGYKHSYNKGHCETYSNDTCKIFLEAFHSGNVAGERWIKKKIQRLSKNRNALEAFQGTIKSLLKEAAQKPKTELNAWNLGFWHGAFLRLKTISPED</sequence>
<reference evidence="1" key="1">
    <citation type="journal article" date="2014" name="Proc. Natl. Acad. Sci. U.S.A.">
        <title>The dynamic history of plastid genomes in the Campanulaceae sensu lato is unique among angiosperms.</title>
        <authorList>
            <person name="Knox E.B."/>
        </authorList>
    </citation>
    <scope>NUCLEOTIDE SEQUENCE</scope>
</reference>
<evidence type="ECO:0000313" key="1">
    <source>
        <dbReference type="EMBL" id="APQ39701.1"/>
    </source>
</evidence>
<name>A0A1L6BUL6_9ASTR</name>
<reference evidence="1" key="2">
    <citation type="journal article" date="2017" name="Am. J. Bot.">
        <title>The East Asian origin of the giant lobelias.</title>
        <authorList>
            <person name="Knox E.B."/>
            <person name="Li C."/>
        </authorList>
    </citation>
    <scope>NUCLEOTIDE SEQUENCE</scope>
</reference>
<protein>
    <submittedName>
        <fullName evidence="1">Uncharacterized protein</fullName>
    </submittedName>
</protein>
<geneLocation type="plastid" evidence="1"/>
<dbReference type="RefSeq" id="YP_009340218.1">
    <property type="nucleotide sequence ID" value="NC_033373.1"/>
</dbReference>
<gene>
    <name evidence="1" type="primary">ORF189</name>
    <name evidence="1" type="ORF">Lo_pol1Pt0118</name>
</gene>
<dbReference type="EMBL" id="KY354224">
    <property type="protein sequence ID" value="APQ39701.1"/>
    <property type="molecule type" value="Genomic_DNA"/>
</dbReference>
<organism evidence="1">
    <name type="scientific">Lobelia polyphylla</name>
    <dbReference type="NCBI Taxonomy" id="252776"/>
    <lineage>
        <taxon>Eukaryota</taxon>
        <taxon>Viridiplantae</taxon>
        <taxon>Streptophyta</taxon>
        <taxon>Embryophyta</taxon>
        <taxon>Tracheophyta</taxon>
        <taxon>Spermatophyta</taxon>
        <taxon>Magnoliopsida</taxon>
        <taxon>eudicotyledons</taxon>
        <taxon>Gunneridae</taxon>
        <taxon>Pentapetalae</taxon>
        <taxon>asterids</taxon>
        <taxon>campanulids</taxon>
        <taxon>Asterales</taxon>
        <taxon>Campanulaceae</taxon>
        <taxon>Lobelia</taxon>
    </lineage>
</organism>
<proteinExistence type="predicted"/>